<dbReference type="InterPro" id="IPR036388">
    <property type="entry name" value="WH-like_DNA-bd_sf"/>
</dbReference>
<sequence length="152" mass="16855">MVSSAMEKRVGDHIKRVEQEITATKHAALRPLKLNVPQYTVLRALQLEPGLSGAALARRSMVTPQTMSSVLSTLEGRGLVERQPHPIHQHILEARLTRSGHALVRRADEVVQAIETLLSDRLGEDSARTLLTQLELCSQALADWKSPVKEDK</sequence>
<name>A0ABW0WF40_STRNO</name>
<proteinExistence type="predicted"/>
<gene>
    <name evidence="2" type="ORF">ACFP3J_12410</name>
</gene>
<dbReference type="InterPro" id="IPR039422">
    <property type="entry name" value="MarR/SlyA-like"/>
</dbReference>
<comment type="caution">
    <text evidence="2">The sequence shown here is derived from an EMBL/GenBank/DDBJ whole genome shotgun (WGS) entry which is preliminary data.</text>
</comment>
<organism evidence="2 3">
    <name type="scientific">Streptomyces nogalater</name>
    <dbReference type="NCBI Taxonomy" id="38314"/>
    <lineage>
        <taxon>Bacteria</taxon>
        <taxon>Bacillati</taxon>
        <taxon>Actinomycetota</taxon>
        <taxon>Actinomycetes</taxon>
        <taxon>Kitasatosporales</taxon>
        <taxon>Streptomycetaceae</taxon>
        <taxon>Streptomyces</taxon>
    </lineage>
</organism>
<keyword evidence="3" id="KW-1185">Reference proteome</keyword>
<dbReference type="EMBL" id="JBHSOE010000016">
    <property type="protein sequence ID" value="MFC5656285.1"/>
    <property type="molecule type" value="Genomic_DNA"/>
</dbReference>
<dbReference type="RefSeq" id="WP_344350885.1">
    <property type="nucleotide sequence ID" value="NZ_BAAASM010000037.1"/>
</dbReference>
<dbReference type="PANTHER" id="PTHR33164:SF43">
    <property type="entry name" value="HTH-TYPE TRANSCRIPTIONAL REPRESSOR YETL"/>
    <property type="match status" value="1"/>
</dbReference>
<dbReference type="PROSITE" id="PS50995">
    <property type="entry name" value="HTH_MARR_2"/>
    <property type="match status" value="1"/>
</dbReference>
<dbReference type="Pfam" id="PF12802">
    <property type="entry name" value="MarR_2"/>
    <property type="match status" value="1"/>
</dbReference>
<dbReference type="InterPro" id="IPR036390">
    <property type="entry name" value="WH_DNA-bd_sf"/>
</dbReference>
<dbReference type="Gene3D" id="1.10.10.10">
    <property type="entry name" value="Winged helix-like DNA-binding domain superfamily/Winged helix DNA-binding domain"/>
    <property type="match status" value="1"/>
</dbReference>
<feature type="domain" description="HTH marR-type" evidence="1">
    <location>
        <begin position="1"/>
        <end position="139"/>
    </location>
</feature>
<dbReference type="SMART" id="SM00347">
    <property type="entry name" value="HTH_MARR"/>
    <property type="match status" value="1"/>
</dbReference>
<protein>
    <submittedName>
        <fullName evidence="2">MarR family winged helix-turn-helix transcriptional regulator</fullName>
    </submittedName>
</protein>
<reference evidence="3" key="1">
    <citation type="journal article" date="2019" name="Int. J. Syst. Evol. Microbiol.">
        <title>The Global Catalogue of Microorganisms (GCM) 10K type strain sequencing project: providing services to taxonomists for standard genome sequencing and annotation.</title>
        <authorList>
            <consortium name="The Broad Institute Genomics Platform"/>
            <consortium name="The Broad Institute Genome Sequencing Center for Infectious Disease"/>
            <person name="Wu L."/>
            <person name="Ma J."/>
        </authorList>
    </citation>
    <scope>NUCLEOTIDE SEQUENCE [LARGE SCALE GENOMIC DNA]</scope>
    <source>
        <strain evidence="3">KCTC 5701</strain>
    </source>
</reference>
<dbReference type="SUPFAM" id="SSF46785">
    <property type="entry name" value="Winged helix' DNA-binding domain"/>
    <property type="match status" value="1"/>
</dbReference>
<evidence type="ECO:0000313" key="2">
    <source>
        <dbReference type="EMBL" id="MFC5656285.1"/>
    </source>
</evidence>
<dbReference type="PANTHER" id="PTHR33164">
    <property type="entry name" value="TRANSCRIPTIONAL REGULATOR, MARR FAMILY"/>
    <property type="match status" value="1"/>
</dbReference>
<accession>A0ABW0WF40</accession>
<evidence type="ECO:0000259" key="1">
    <source>
        <dbReference type="PROSITE" id="PS50995"/>
    </source>
</evidence>
<dbReference type="InterPro" id="IPR000835">
    <property type="entry name" value="HTH_MarR-typ"/>
</dbReference>
<evidence type="ECO:0000313" key="3">
    <source>
        <dbReference type="Proteomes" id="UP001596065"/>
    </source>
</evidence>
<dbReference type="Proteomes" id="UP001596065">
    <property type="component" value="Unassembled WGS sequence"/>
</dbReference>